<keyword evidence="2" id="KW-1185">Reference proteome</keyword>
<gene>
    <name evidence="1" type="ORF">ACFO0C_00160</name>
</gene>
<dbReference type="SUPFAM" id="SSF55729">
    <property type="entry name" value="Acyl-CoA N-acyltransferases (Nat)"/>
    <property type="match status" value="1"/>
</dbReference>
<dbReference type="InterPro" id="IPR038764">
    <property type="entry name" value="GNAT_N_AcTrfase_prd"/>
</dbReference>
<comment type="caution">
    <text evidence="1">The sequence shown here is derived from an EMBL/GenBank/DDBJ whole genome shotgun (WGS) entry which is preliminary data.</text>
</comment>
<dbReference type="InterPro" id="IPR016181">
    <property type="entry name" value="Acyl_CoA_acyltransferase"/>
</dbReference>
<dbReference type="Proteomes" id="UP001595867">
    <property type="component" value="Unassembled WGS sequence"/>
</dbReference>
<dbReference type="PANTHER" id="PTHR41700">
    <property type="entry name" value="GCN5-RELATED N-ACETYLTRANSFERASE"/>
    <property type="match status" value="1"/>
</dbReference>
<dbReference type="EMBL" id="JBHSBL010000001">
    <property type="protein sequence ID" value="MFC4063326.1"/>
    <property type="molecule type" value="Genomic_DNA"/>
</dbReference>
<accession>A0ABV8IJH4</accession>
<sequence>MCDVVTGVSVAGTGGAVRERRAVENVAVTLLSSPAHLIAAAELLQKRWGARTDAQRVEVVSTTTLRSLSHSGNYVAGAFHGRKMIGCAVGWVGLGPSGPPDHLHSDIAGATKSNLGIGYLMKRHQRRWALDRGLQKMRWTFDPLVARNAYFNLCKLGAVVTSFEPDFYGRLNDGVNDDQTTDRLVAEWDLRDPWVAQAPDSGYAPARRHVAVTPDAVLVPVPPDIIKLRQADPDQARQESRAMRKRFRKLLIKGGYRIAGMTRQGQYVLLPRHVSPVFEA</sequence>
<name>A0ABV8IJH4_9ACTN</name>
<reference evidence="2" key="1">
    <citation type="journal article" date="2019" name="Int. J. Syst. Evol. Microbiol.">
        <title>The Global Catalogue of Microorganisms (GCM) 10K type strain sequencing project: providing services to taxonomists for standard genome sequencing and annotation.</title>
        <authorList>
            <consortium name="The Broad Institute Genomics Platform"/>
            <consortium name="The Broad Institute Genome Sequencing Center for Infectious Disease"/>
            <person name="Wu L."/>
            <person name="Ma J."/>
        </authorList>
    </citation>
    <scope>NUCLEOTIDE SEQUENCE [LARGE SCALE GENOMIC DNA]</scope>
    <source>
        <strain evidence="2">TBRC 5832</strain>
    </source>
</reference>
<proteinExistence type="predicted"/>
<protein>
    <submittedName>
        <fullName evidence="1">GNAT family N-acetyltransferase</fullName>
    </submittedName>
</protein>
<organism evidence="1 2">
    <name type="scientific">Actinoplanes subglobosus</name>
    <dbReference type="NCBI Taxonomy" id="1547892"/>
    <lineage>
        <taxon>Bacteria</taxon>
        <taxon>Bacillati</taxon>
        <taxon>Actinomycetota</taxon>
        <taxon>Actinomycetes</taxon>
        <taxon>Micromonosporales</taxon>
        <taxon>Micromonosporaceae</taxon>
        <taxon>Actinoplanes</taxon>
    </lineage>
</organism>
<evidence type="ECO:0000313" key="2">
    <source>
        <dbReference type="Proteomes" id="UP001595867"/>
    </source>
</evidence>
<evidence type="ECO:0000313" key="1">
    <source>
        <dbReference type="EMBL" id="MFC4063326.1"/>
    </source>
</evidence>
<dbReference type="PANTHER" id="PTHR41700:SF1">
    <property type="entry name" value="N-ACETYLTRANSFERASE DOMAIN-CONTAINING PROTEIN"/>
    <property type="match status" value="1"/>
</dbReference>
<dbReference type="RefSeq" id="WP_378064322.1">
    <property type="nucleotide sequence ID" value="NZ_JBHSBL010000001.1"/>
</dbReference>